<accession>A0A8S1B7Z1</accession>
<dbReference type="Gene3D" id="2.60.40.10">
    <property type="entry name" value="Immunoglobulins"/>
    <property type="match status" value="1"/>
</dbReference>
<organism evidence="1 2">
    <name type="scientific">Arctia plantaginis</name>
    <name type="common">Wood tiger moth</name>
    <name type="synonym">Phalaena plantaginis</name>
    <dbReference type="NCBI Taxonomy" id="874455"/>
    <lineage>
        <taxon>Eukaryota</taxon>
        <taxon>Metazoa</taxon>
        <taxon>Ecdysozoa</taxon>
        <taxon>Arthropoda</taxon>
        <taxon>Hexapoda</taxon>
        <taxon>Insecta</taxon>
        <taxon>Pterygota</taxon>
        <taxon>Neoptera</taxon>
        <taxon>Endopterygota</taxon>
        <taxon>Lepidoptera</taxon>
        <taxon>Glossata</taxon>
        <taxon>Ditrysia</taxon>
        <taxon>Noctuoidea</taxon>
        <taxon>Erebidae</taxon>
        <taxon>Arctiinae</taxon>
        <taxon>Arctia</taxon>
    </lineage>
</organism>
<gene>
    <name evidence="1" type="ORF">APLA_LOCUS13727</name>
</gene>
<keyword evidence="2" id="KW-1185">Reference proteome</keyword>
<evidence type="ECO:0000313" key="1">
    <source>
        <dbReference type="EMBL" id="CAB3252811.1"/>
    </source>
</evidence>
<sequence length="1592" mass="179714">MKYSAACTNVRSVLRTVFHDLDFLPPLSVGNKSVEKNDVSAVLRGQKLRDVDNWPEKYETECIEICNRENEIKYQYGKRISLEPLPNIFKLHESKADKSLQTCRLDQDLLLRRKDLIPGIEHNAGGDDNLWIKNILNASSCDVSRAQCTTDPGITLMASDSSKETTLQTLSIGQVMSRSVPKAPPISTSPVSVEYVICVPAELHFLNCSIGRFYVKHIRIINVSKFEWRLSISPPKSNEFKVVINSHRGLTMTSGANVDLSVQFTPTDVRMLTDTLTVRVSCGQVFVIPITCYMQPPVLEILIPIANSSLTSTSERVSFVCFRNDLNFDDKVLELGARLLGDVHCSLVLLRCDAEHVKFFILTEDAWIDWNVNDHEKDYDICSDDDPGCEYYIHLGTTFPHRSLSITVKLINRSPIMYNFYWDARRWGICSCWEEELETENSLKSDDDSERLCPGAIESKHMSREDPEAYARKIEPHHVVKVEPSQDQILPGATFLLEVSVPDVGKQLGVQRHVLRLMLKDIPKDSFPANYKPIILKTTEVTSTPIPGLQSSVMEVCDILVAEMEVWWEVVPVRFVLEPPVIPMNYSRRLTSVNVTLGAWQLFGRHRVRVSWVTPMRVVKPLSLRITTTNCVTTGFKLPLPSLLNQYPETDVFTLVAEKNEWKAHCAVTYQCDTRHPALRPAQTWLGIVTPRTHMQSVFSLTNNTYQKIRFWCKAFRWCGENPPSPPCVGRIPCRHCKEIACTCALLTPGQGALSQGESEDIVYDVNAPQRDGCVATLLQVRRCEADLSLLHAAPATEARAALVAYRVLAPRLVLRLIPCGGTGAKCRLDCELDAGELKSELGTSTLRPSKALVVGRRTCYRLRVTNITPLPTTVRFDEPIDGIEFLKAKFFPKVFNLRSYGEVVIRVVLTAVRVCERRLFVHRAEVAHANKPLYVVIDAAVSREEHVSRKRRLSTPQQIFIEEDQKREFVKANICHCHTEMKYIPPPKKQSLPLRDGEAAPIEIVTEPPPLTRLCRCFPHSQPFMRDTPESISLEFINVPLRQDKWADEVCESGVALACCPASGTLASRAQVELRVQVYADCWGLYRDQILIQVKDVDPIVLDVWIHVEGPALQFKIQPNYTPQDLPTMWLSQSDATRSLIVKNVSRCELLVSAYVTLENECVQDVLPFRLYIRLYDVLPKTCPCDTANQSEFGEQSITPTNSSVDMDTEVELYLAADRGPQNELYYNVTPDVCTMKAGVTMKWELSLKPPSSPETAPNGTLILRLRPLHKFGDSWYRDEPAPQLVQLRQVVTVPQVKLSCDEIVVKVCALDLPYEDFLRIRKRFQVLNVGNADLNVSIQTRFPWCLVKGRPSHHDKEVRCAIGCETLPRNECRDSHVTINLPPRSSTEVCLEVSICTTEAWAHCAAAGNEACEPPCYEPRRQETSLLFVYDDAQMLFTIPLILELEYPAIKTEPQVMDFGFVTDGDSRKSYVSISHTSSKTLTLAVRWLGPPEFEIWPFFLEVPPEDSKQVYIQYTAVWRQGRAEGCVLVNVCCGAGDTRHDKSAPPSGWCRAALAVRATPARDNTWHAPPHDYTDDDHLLPKSAQAYLP</sequence>
<dbReference type="InterPro" id="IPR033304">
    <property type="entry name" value="DLEC1"/>
</dbReference>
<dbReference type="Proteomes" id="UP000494106">
    <property type="component" value="Unassembled WGS sequence"/>
</dbReference>
<dbReference type="GO" id="GO:0008285">
    <property type="term" value="P:negative regulation of cell population proliferation"/>
    <property type="evidence" value="ECO:0007669"/>
    <property type="project" value="InterPro"/>
</dbReference>
<reference evidence="1 2" key="1">
    <citation type="submission" date="2020-04" db="EMBL/GenBank/DDBJ databases">
        <authorList>
            <person name="Wallbank WR R."/>
            <person name="Pardo Diaz C."/>
            <person name="Kozak K."/>
            <person name="Martin S."/>
            <person name="Jiggins C."/>
            <person name="Moest M."/>
            <person name="Warren A I."/>
            <person name="Byers J.R.P. K."/>
            <person name="Montejo-Kovacevich G."/>
            <person name="Yen C E."/>
        </authorList>
    </citation>
    <scope>NUCLEOTIDE SEQUENCE [LARGE SCALE GENOMIC DNA]</scope>
</reference>
<dbReference type="InterPro" id="IPR013783">
    <property type="entry name" value="Ig-like_fold"/>
</dbReference>
<dbReference type="EMBL" id="CADEBC010000559">
    <property type="protein sequence ID" value="CAB3252811.1"/>
    <property type="molecule type" value="Genomic_DNA"/>
</dbReference>
<proteinExistence type="predicted"/>
<dbReference type="PANTHER" id="PTHR46348:SF1">
    <property type="entry name" value="DELETED IN LUNG AND ESOPHAGEAL CANCER PROTEIN 1"/>
    <property type="match status" value="1"/>
</dbReference>
<evidence type="ECO:0000313" key="2">
    <source>
        <dbReference type="Proteomes" id="UP000494106"/>
    </source>
</evidence>
<dbReference type="GO" id="GO:0005929">
    <property type="term" value="C:cilium"/>
    <property type="evidence" value="ECO:0007669"/>
    <property type="project" value="TreeGrafter"/>
</dbReference>
<dbReference type="GO" id="GO:0015631">
    <property type="term" value="F:tubulin binding"/>
    <property type="evidence" value="ECO:0007669"/>
    <property type="project" value="TreeGrafter"/>
</dbReference>
<dbReference type="PANTHER" id="PTHR46348">
    <property type="entry name" value="DELETED IN LUNG AND ESOPHAGEAL CANCER PROTEIN 1"/>
    <property type="match status" value="1"/>
</dbReference>
<name>A0A8S1B7Z1_ARCPL</name>
<protein>
    <submittedName>
        <fullName evidence="1">Uncharacterized protein</fullName>
    </submittedName>
</protein>
<dbReference type="OrthoDB" id="2115465at2759"/>
<comment type="caution">
    <text evidence="1">The sequence shown here is derived from an EMBL/GenBank/DDBJ whole genome shotgun (WGS) entry which is preliminary data.</text>
</comment>
<dbReference type="GO" id="GO:0005737">
    <property type="term" value="C:cytoplasm"/>
    <property type="evidence" value="ECO:0007669"/>
    <property type="project" value="TreeGrafter"/>
</dbReference>